<sequence>MMILRLIAFILKKILRNELTVCGSWNCLSSNFPGKEWTATLHYMKTKDINVKPIISHFLPLEKGPETFDKLVNKKERFDKVMFTIY</sequence>
<dbReference type="GO" id="GO:0003939">
    <property type="term" value="F:L-iditol 2-dehydrogenase (NAD+) activity"/>
    <property type="evidence" value="ECO:0007669"/>
    <property type="project" value="UniProtKB-EC"/>
</dbReference>
<keyword evidence="1" id="KW-0560">Oxidoreductase</keyword>
<dbReference type="EC" id="1.1.1.14" evidence="1"/>
<accession>A0A380EC54</accession>
<organism evidence="1 2">
    <name type="scientific">Staphylococcus aureus</name>
    <dbReference type="NCBI Taxonomy" id="1280"/>
    <lineage>
        <taxon>Bacteria</taxon>
        <taxon>Bacillati</taxon>
        <taxon>Bacillota</taxon>
        <taxon>Bacilli</taxon>
        <taxon>Bacillales</taxon>
        <taxon>Staphylococcaceae</taxon>
        <taxon>Staphylococcus</taxon>
    </lineage>
</organism>
<name>A0A380EC54_STAAU</name>
<evidence type="ECO:0000313" key="1">
    <source>
        <dbReference type="EMBL" id="SUL31170.1"/>
    </source>
</evidence>
<dbReference type="Gene3D" id="3.40.50.720">
    <property type="entry name" value="NAD(P)-binding Rossmann-like Domain"/>
    <property type="match status" value="1"/>
</dbReference>
<dbReference type="Gene3D" id="3.90.180.10">
    <property type="entry name" value="Medium-chain alcohol dehydrogenases, catalytic domain"/>
    <property type="match status" value="1"/>
</dbReference>
<proteinExistence type="predicted"/>
<gene>
    <name evidence="1" type="ORF">NCTC10702_00459</name>
</gene>
<dbReference type="EMBL" id="UHBY01000003">
    <property type="protein sequence ID" value="SUL31170.1"/>
    <property type="molecule type" value="Genomic_DNA"/>
</dbReference>
<dbReference type="AlphaFoldDB" id="A0A380EC54"/>
<evidence type="ECO:0000313" key="2">
    <source>
        <dbReference type="Proteomes" id="UP000254116"/>
    </source>
</evidence>
<reference evidence="1 2" key="1">
    <citation type="submission" date="2018-06" db="EMBL/GenBank/DDBJ databases">
        <authorList>
            <consortium name="Pathogen Informatics"/>
            <person name="Doyle S."/>
        </authorList>
    </citation>
    <scope>NUCLEOTIDE SEQUENCE [LARGE SCALE GENOMIC DNA]</scope>
    <source>
        <strain evidence="1 2">NCTC10702</strain>
    </source>
</reference>
<protein>
    <submittedName>
        <fullName evidence="1">Sorbitol dehydrogenase</fullName>
        <ecNumber evidence="1">1.1.1.14</ecNumber>
    </submittedName>
</protein>
<dbReference type="Proteomes" id="UP000254116">
    <property type="component" value="Unassembled WGS sequence"/>
</dbReference>